<gene>
    <name evidence="2" type="ORF">F4Y08_04230</name>
</gene>
<sequence>MYLARVIGVHARIGILKDLQYRVNFAGQLVNSALGFLLAIGSILVVFRHTDLLGDWTQTDLIMLIGVFSIVRGFINLFVRPGLQAYMEGIRTGLFDYVLLKPLDSQLYVSIREFRIWSLVDLLTGVGLVVWSGWVGGLEASLFTIVLFFVTMLAGFSVVLAFWFILGTSAFWFIKVDNIFVVFDSLFQTARWPLTVYPGAVRILLTFVVPVAWAVTMPAATLAGKLEIGSLWLTLLVPAFFVAVSRIFWKIGIRHYSGASA</sequence>
<proteinExistence type="predicted"/>
<evidence type="ECO:0000313" key="2">
    <source>
        <dbReference type="EMBL" id="MYD89537.1"/>
    </source>
</evidence>
<feature type="transmembrane region" description="Helical" evidence="1">
    <location>
        <begin position="194"/>
        <end position="216"/>
    </location>
</feature>
<reference evidence="2" key="1">
    <citation type="submission" date="2019-09" db="EMBL/GenBank/DDBJ databases">
        <title>Characterisation of the sponge microbiome using genome-centric metagenomics.</title>
        <authorList>
            <person name="Engelberts J.P."/>
            <person name="Robbins S.J."/>
            <person name="De Goeij J.M."/>
            <person name="Aranda M."/>
            <person name="Bell S.C."/>
            <person name="Webster N.S."/>
        </authorList>
    </citation>
    <scope>NUCLEOTIDE SEQUENCE</scope>
    <source>
        <strain evidence="2">SB0662_bin_9</strain>
    </source>
</reference>
<feature type="transmembrane region" description="Helical" evidence="1">
    <location>
        <begin position="61"/>
        <end position="79"/>
    </location>
</feature>
<organism evidence="2">
    <name type="scientific">Caldilineaceae bacterium SB0662_bin_9</name>
    <dbReference type="NCBI Taxonomy" id="2605258"/>
    <lineage>
        <taxon>Bacteria</taxon>
        <taxon>Bacillati</taxon>
        <taxon>Chloroflexota</taxon>
        <taxon>Caldilineae</taxon>
        <taxon>Caldilineales</taxon>
        <taxon>Caldilineaceae</taxon>
    </lineage>
</organism>
<keyword evidence="1" id="KW-0472">Membrane</keyword>
<comment type="caution">
    <text evidence="2">The sequence shown here is derived from an EMBL/GenBank/DDBJ whole genome shotgun (WGS) entry which is preliminary data.</text>
</comment>
<keyword evidence="1" id="KW-0812">Transmembrane</keyword>
<keyword evidence="1" id="KW-1133">Transmembrane helix</keyword>
<feature type="transmembrane region" description="Helical" evidence="1">
    <location>
        <begin position="116"/>
        <end position="134"/>
    </location>
</feature>
<dbReference type="InterPro" id="IPR010390">
    <property type="entry name" value="ABC-2_transporter-like"/>
</dbReference>
<protein>
    <recommendedName>
        <fullName evidence="3">ABC transporter permease</fullName>
    </recommendedName>
</protein>
<dbReference type="PANTHER" id="PTHR36833">
    <property type="entry name" value="SLR0610 PROTEIN-RELATED"/>
    <property type="match status" value="1"/>
</dbReference>
<evidence type="ECO:0000256" key="1">
    <source>
        <dbReference type="SAM" id="Phobius"/>
    </source>
</evidence>
<accession>A0A6B1DQP0</accession>
<name>A0A6B1DQP0_9CHLR</name>
<dbReference type="EMBL" id="VXPY01000026">
    <property type="protein sequence ID" value="MYD89537.1"/>
    <property type="molecule type" value="Genomic_DNA"/>
</dbReference>
<dbReference type="Pfam" id="PF06182">
    <property type="entry name" value="ABC2_membrane_6"/>
    <property type="match status" value="1"/>
</dbReference>
<feature type="transmembrane region" description="Helical" evidence="1">
    <location>
        <begin position="29"/>
        <end position="49"/>
    </location>
</feature>
<evidence type="ECO:0008006" key="3">
    <source>
        <dbReference type="Google" id="ProtNLM"/>
    </source>
</evidence>
<dbReference type="AlphaFoldDB" id="A0A6B1DQP0"/>
<dbReference type="PANTHER" id="PTHR36833:SF2">
    <property type="entry name" value="SLR0610 PROTEIN"/>
    <property type="match status" value="1"/>
</dbReference>
<feature type="transmembrane region" description="Helical" evidence="1">
    <location>
        <begin position="228"/>
        <end position="249"/>
    </location>
</feature>
<feature type="transmembrane region" description="Helical" evidence="1">
    <location>
        <begin position="140"/>
        <end position="173"/>
    </location>
</feature>